<evidence type="ECO:0000313" key="2">
    <source>
        <dbReference type="EMBL" id="CAG6623189.1"/>
    </source>
</evidence>
<feature type="region of interest" description="Disordered" evidence="1">
    <location>
        <begin position="223"/>
        <end position="246"/>
    </location>
</feature>
<feature type="compositionally biased region" description="Polar residues" evidence="1">
    <location>
        <begin position="660"/>
        <end position="682"/>
    </location>
</feature>
<dbReference type="AlphaFoldDB" id="A0A8D8M6M3"/>
<feature type="compositionally biased region" description="Low complexity" evidence="1">
    <location>
        <begin position="619"/>
        <end position="630"/>
    </location>
</feature>
<evidence type="ECO:0000256" key="1">
    <source>
        <dbReference type="SAM" id="MobiDB-lite"/>
    </source>
</evidence>
<feature type="compositionally biased region" description="Low complexity" evidence="1">
    <location>
        <begin position="649"/>
        <end position="659"/>
    </location>
</feature>
<reference evidence="2" key="1">
    <citation type="submission" date="2021-05" db="EMBL/GenBank/DDBJ databases">
        <authorList>
            <person name="Alioto T."/>
            <person name="Alioto T."/>
            <person name="Gomez Garrido J."/>
        </authorList>
    </citation>
    <scope>NUCLEOTIDE SEQUENCE</scope>
</reference>
<accession>A0A8D8M6M3</accession>
<feature type="compositionally biased region" description="Polar residues" evidence="1">
    <location>
        <begin position="631"/>
        <end position="641"/>
    </location>
</feature>
<organism evidence="2">
    <name type="scientific">Cacopsylla melanoneura</name>
    <dbReference type="NCBI Taxonomy" id="428564"/>
    <lineage>
        <taxon>Eukaryota</taxon>
        <taxon>Metazoa</taxon>
        <taxon>Ecdysozoa</taxon>
        <taxon>Arthropoda</taxon>
        <taxon>Hexapoda</taxon>
        <taxon>Insecta</taxon>
        <taxon>Pterygota</taxon>
        <taxon>Neoptera</taxon>
        <taxon>Paraneoptera</taxon>
        <taxon>Hemiptera</taxon>
        <taxon>Sternorrhyncha</taxon>
        <taxon>Psylloidea</taxon>
        <taxon>Psyllidae</taxon>
        <taxon>Psyllinae</taxon>
        <taxon>Cacopsylla</taxon>
    </lineage>
</organism>
<feature type="region of interest" description="Disordered" evidence="1">
    <location>
        <begin position="619"/>
        <end position="699"/>
    </location>
</feature>
<feature type="compositionally biased region" description="Low complexity" evidence="1">
    <location>
        <begin position="25"/>
        <end position="36"/>
    </location>
</feature>
<feature type="compositionally biased region" description="Polar residues" evidence="1">
    <location>
        <begin position="291"/>
        <end position="310"/>
    </location>
</feature>
<name>A0A8D8M6M3_9HEMI</name>
<proteinExistence type="predicted"/>
<dbReference type="EMBL" id="HBUF01054253">
    <property type="protein sequence ID" value="CAG6623189.1"/>
    <property type="molecule type" value="Transcribed_RNA"/>
</dbReference>
<protein>
    <submittedName>
        <fullName evidence="2">Uncharacterized protein</fullName>
    </submittedName>
</protein>
<sequence>MRLDCSDSNIKSASNKHRQKMGEENMMNMNNAKNTNLSKSIRSGSKHNEKTNGNCDGETSDSSEELQYGPGIVNRLKTKYLSMTVREYQNRGARPPLSNLRRANSLENLLAAEKTESNTNNNNNKGFIMSCAKKFETATENITKSKRLSRSGAKPVISRESMKRARSVESLLRTFKDIVIEENNNLCTTQETKVSPVKAPGTTELPPPDVVKETLKIFEKSPVVNKPKNNPIKPTTSSKPNILTEKPKLSCSNAKPVVSPKPIIITQNYKTSNNDKVVKNNVNAKANTSNQTQPVVPISRNSTKNVSFATSPPPDKDKDKPVNNNVNKAQDTSNTQSIKSEIKTEQPDIIKIESPKIVNSDIIISTEVVENNENKNLTNLMKSSESVINNNSESSKSVSNVALNNIRKSGTSVEFKFPCAKSNSYLPQDRNQVRQVGIIKPIQQPAPQVSPPIEPTNKIESNVITNTNTKNQVSSPKNQVNQVVLSIKTENVNLWDTKPWHTRQNTMIFNFCNRKDVPDYIENDGLCLHNRNDANRGKQIFLSDSKHEIYLTELLGPDESSTDDVDELSSNIVFEGANVVQGKSNIQRIKKHSKMNIQFDLNTSVYEYPSEESFVEEVSSPVSPSAPVKSTGSPLLNNTPTIPIPNGTSSPCSPSNLSSYQPSKLGINTNQFGMKPLQNQVKSPAPAPPGTDQTDSLDEDELVQRYSEHQINGLLY</sequence>
<feature type="region of interest" description="Disordered" evidence="1">
    <location>
        <begin position="284"/>
        <end position="342"/>
    </location>
</feature>
<feature type="compositionally biased region" description="Polar residues" evidence="1">
    <location>
        <begin position="1"/>
        <end position="13"/>
    </location>
</feature>
<feature type="compositionally biased region" description="Polar residues" evidence="1">
    <location>
        <begin position="232"/>
        <end position="241"/>
    </location>
</feature>
<feature type="region of interest" description="Disordered" evidence="1">
    <location>
        <begin position="1"/>
        <end position="70"/>
    </location>
</feature>
<feature type="compositionally biased region" description="Polar residues" evidence="1">
    <location>
        <begin position="329"/>
        <end position="339"/>
    </location>
</feature>